<evidence type="ECO:0000313" key="2">
    <source>
        <dbReference type="Proteomes" id="UP000219331"/>
    </source>
</evidence>
<dbReference type="OrthoDB" id="9778801at2"/>
<dbReference type="AlphaFoldDB" id="A0A285RVS6"/>
<keyword evidence="2" id="KW-1185">Reference proteome</keyword>
<gene>
    <name evidence="1" type="ORF">SAMN05421512_102212</name>
</gene>
<dbReference type="PANTHER" id="PTHR33973">
    <property type="entry name" value="OS07G0153300 PROTEIN"/>
    <property type="match status" value="1"/>
</dbReference>
<protein>
    <recommendedName>
        <fullName evidence="3">DUF1365 domain-containing protein</fullName>
    </recommendedName>
</protein>
<dbReference type="Proteomes" id="UP000219331">
    <property type="component" value="Unassembled WGS sequence"/>
</dbReference>
<sequence>MTTRPMATTQEANGPPPEAAAVLYPGKVMHARLKPFGHRFDYSVFSLLVDLDRLGEADRQSRLFSVGRFNLASFHEADHGPRDGTPLRPHVEALLAARGIDEPPARILLLCYPRILGYVFNPLSVYFAYDAAGALLALVYEVRNTFGDIHTYVEPVRESQQGPEGIRQSRAKAFYVSPFIDMAQTYAFRVLPPGKAVRIRILESDATGPLLSAAFAGTAVPATSRALLSLCLKIPFMTLKVVGGIHWEALRLWLKGAPFHSPSQRPGTIRRHNAYTGS</sequence>
<evidence type="ECO:0000313" key="1">
    <source>
        <dbReference type="EMBL" id="SOB96472.1"/>
    </source>
</evidence>
<name>A0A285RVS6_9HYPH</name>
<dbReference type="STRING" id="538381.GCA_001696535_03299"/>
<dbReference type="PANTHER" id="PTHR33973:SF4">
    <property type="entry name" value="OS07G0153300 PROTEIN"/>
    <property type="match status" value="1"/>
</dbReference>
<reference evidence="1 2" key="1">
    <citation type="submission" date="2017-08" db="EMBL/GenBank/DDBJ databases">
        <authorList>
            <person name="de Groot N.N."/>
        </authorList>
    </citation>
    <scope>NUCLEOTIDE SEQUENCE [LARGE SCALE GENOMIC DNA]</scope>
    <source>
        <strain evidence="1 2">USBA 352</strain>
    </source>
</reference>
<dbReference type="RefSeq" id="WP_097173997.1">
    <property type="nucleotide sequence ID" value="NZ_OBML01000002.1"/>
</dbReference>
<dbReference type="InterPro" id="IPR010775">
    <property type="entry name" value="DUF1365"/>
</dbReference>
<accession>A0A285RVS6</accession>
<proteinExistence type="predicted"/>
<evidence type="ECO:0008006" key="3">
    <source>
        <dbReference type="Google" id="ProtNLM"/>
    </source>
</evidence>
<dbReference type="Pfam" id="PF07103">
    <property type="entry name" value="DUF1365"/>
    <property type="match status" value="1"/>
</dbReference>
<dbReference type="EMBL" id="OBML01000002">
    <property type="protein sequence ID" value="SOB96472.1"/>
    <property type="molecule type" value="Genomic_DNA"/>
</dbReference>
<organism evidence="1 2">
    <name type="scientific">Stappia indica</name>
    <dbReference type="NCBI Taxonomy" id="538381"/>
    <lineage>
        <taxon>Bacteria</taxon>
        <taxon>Pseudomonadati</taxon>
        <taxon>Pseudomonadota</taxon>
        <taxon>Alphaproteobacteria</taxon>
        <taxon>Hyphomicrobiales</taxon>
        <taxon>Stappiaceae</taxon>
        <taxon>Stappia</taxon>
    </lineage>
</organism>